<sequence precursor="true">MQNKQKVMATGLVILFACSQMMGSIGAAEKVAADANKSADDGKQIAPQVRIQFEQDKAKAHMQELEERMFRLSKLIRESQPDDAARLLLGLRKAREQLILDRMGEASKMLDDLKLDKASQEQKEILVLLEELKKLLLTADIGLELKLEQLRKLIDSRETLNKLLKKEELQLSNTLEQQKKSGNKKDLKALETSEQRNQKSAENLEQMLREYGPASQSICKSLSGAGKCMGGACKKLGASQPKPASEEQKKAISQLTSAQLETKKLEDKLRKEVESLVRQHVMDQLQDMIAQQKQIREVTTKLKDRVAQKQKQALAAVRRLATSEEKIISACSESIELCELTQFSLVLPVALGAVREQMELVDEGLLLGQADKAMIDDQKQIEDDLQALLDAMIDASRPSNKNGGGQCKGCKGNRNKLLAEVKMLRWMQQSVHTRTEQLDRQIDQKKITETSRQERIDLLSVRQKEIDLITGRLHSMTCPHCLAGDE</sequence>
<organism evidence="3 4">
    <name type="scientific">Gimesia algae</name>
    <dbReference type="NCBI Taxonomy" id="2527971"/>
    <lineage>
        <taxon>Bacteria</taxon>
        <taxon>Pseudomonadati</taxon>
        <taxon>Planctomycetota</taxon>
        <taxon>Planctomycetia</taxon>
        <taxon>Planctomycetales</taxon>
        <taxon>Planctomycetaceae</taxon>
        <taxon>Gimesia</taxon>
    </lineage>
</organism>
<feature type="chain" id="PRO_5021808065" description="Chromosome partition protein Smc" evidence="2">
    <location>
        <begin position="28"/>
        <end position="486"/>
    </location>
</feature>
<feature type="compositionally biased region" description="Basic and acidic residues" evidence="1">
    <location>
        <begin position="177"/>
        <end position="199"/>
    </location>
</feature>
<feature type="signal peptide" evidence="2">
    <location>
        <begin position="1"/>
        <end position="27"/>
    </location>
</feature>
<dbReference type="Proteomes" id="UP000316855">
    <property type="component" value="Chromosome"/>
</dbReference>
<feature type="region of interest" description="Disordered" evidence="1">
    <location>
        <begin position="175"/>
        <end position="200"/>
    </location>
</feature>
<protein>
    <recommendedName>
        <fullName evidence="5">Chromosome partition protein Smc</fullName>
    </recommendedName>
</protein>
<dbReference type="KEGG" id="gax:Pan161_06660"/>
<evidence type="ECO:0000256" key="2">
    <source>
        <dbReference type="SAM" id="SignalP"/>
    </source>
</evidence>
<evidence type="ECO:0000313" key="3">
    <source>
        <dbReference type="EMBL" id="QDT89041.1"/>
    </source>
</evidence>
<dbReference type="AlphaFoldDB" id="A0A517V7Q3"/>
<evidence type="ECO:0000313" key="4">
    <source>
        <dbReference type="Proteomes" id="UP000316855"/>
    </source>
</evidence>
<keyword evidence="2" id="KW-0732">Signal</keyword>
<name>A0A517V7Q3_9PLAN</name>
<gene>
    <name evidence="3" type="ORF">Pan161_06660</name>
</gene>
<dbReference type="EMBL" id="CP036343">
    <property type="protein sequence ID" value="QDT89041.1"/>
    <property type="molecule type" value="Genomic_DNA"/>
</dbReference>
<reference evidence="3 4" key="1">
    <citation type="submission" date="2019-02" db="EMBL/GenBank/DDBJ databases">
        <title>Deep-cultivation of Planctomycetes and their phenomic and genomic characterization uncovers novel biology.</title>
        <authorList>
            <person name="Wiegand S."/>
            <person name="Jogler M."/>
            <person name="Boedeker C."/>
            <person name="Pinto D."/>
            <person name="Vollmers J."/>
            <person name="Rivas-Marin E."/>
            <person name="Kohn T."/>
            <person name="Peeters S.H."/>
            <person name="Heuer A."/>
            <person name="Rast P."/>
            <person name="Oberbeckmann S."/>
            <person name="Bunk B."/>
            <person name="Jeske O."/>
            <person name="Meyerdierks A."/>
            <person name="Storesund J.E."/>
            <person name="Kallscheuer N."/>
            <person name="Luecker S."/>
            <person name="Lage O.M."/>
            <person name="Pohl T."/>
            <person name="Merkel B.J."/>
            <person name="Hornburger P."/>
            <person name="Mueller R.-W."/>
            <person name="Bruemmer F."/>
            <person name="Labrenz M."/>
            <person name="Spormann A.M."/>
            <person name="Op den Camp H."/>
            <person name="Overmann J."/>
            <person name="Amann R."/>
            <person name="Jetten M.S.M."/>
            <person name="Mascher T."/>
            <person name="Medema M.H."/>
            <person name="Devos D.P."/>
            <person name="Kaster A.-K."/>
            <person name="Ovreas L."/>
            <person name="Rohde M."/>
            <person name="Galperin M.Y."/>
            <person name="Jogler C."/>
        </authorList>
    </citation>
    <scope>NUCLEOTIDE SEQUENCE [LARGE SCALE GENOMIC DNA]</scope>
    <source>
        <strain evidence="3 4">Pan161</strain>
    </source>
</reference>
<dbReference type="PROSITE" id="PS51257">
    <property type="entry name" value="PROKAR_LIPOPROTEIN"/>
    <property type="match status" value="1"/>
</dbReference>
<dbReference type="RefSeq" id="WP_145224151.1">
    <property type="nucleotide sequence ID" value="NZ_CP036343.1"/>
</dbReference>
<keyword evidence="4" id="KW-1185">Reference proteome</keyword>
<dbReference type="OrthoDB" id="277794at2"/>
<evidence type="ECO:0008006" key="5">
    <source>
        <dbReference type="Google" id="ProtNLM"/>
    </source>
</evidence>
<proteinExistence type="predicted"/>
<evidence type="ECO:0000256" key="1">
    <source>
        <dbReference type="SAM" id="MobiDB-lite"/>
    </source>
</evidence>
<accession>A0A517V7Q3</accession>